<accession>A0A382PBD9</accession>
<dbReference type="Gene3D" id="3.10.450.50">
    <property type="match status" value="1"/>
</dbReference>
<dbReference type="SUPFAM" id="SSF54427">
    <property type="entry name" value="NTF2-like"/>
    <property type="match status" value="1"/>
</dbReference>
<evidence type="ECO:0008006" key="2">
    <source>
        <dbReference type="Google" id="ProtNLM"/>
    </source>
</evidence>
<feature type="non-terminal residue" evidence="1">
    <location>
        <position position="66"/>
    </location>
</feature>
<dbReference type="AlphaFoldDB" id="A0A382PBD9"/>
<dbReference type="InterPro" id="IPR032710">
    <property type="entry name" value="NTF2-like_dom_sf"/>
</dbReference>
<proteinExistence type="predicted"/>
<evidence type="ECO:0000313" key="1">
    <source>
        <dbReference type="EMBL" id="SVC70709.1"/>
    </source>
</evidence>
<organism evidence="1">
    <name type="scientific">marine metagenome</name>
    <dbReference type="NCBI Taxonomy" id="408172"/>
    <lineage>
        <taxon>unclassified sequences</taxon>
        <taxon>metagenomes</taxon>
        <taxon>ecological metagenomes</taxon>
    </lineage>
</organism>
<dbReference type="EMBL" id="UINC01106207">
    <property type="protein sequence ID" value="SVC70709.1"/>
    <property type="molecule type" value="Genomic_DNA"/>
</dbReference>
<gene>
    <name evidence="1" type="ORF">METZ01_LOCUS323563</name>
</gene>
<reference evidence="1" key="1">
    <citation type="submission" date="2018-05" db="EMBL/GenBank/DDBJ databases">
        <authorList>
            <person name="Lanie J.A."/>
            <person name="Ng W.-L."/>
            <person name="Kazmierczak K.M."/>
            <person name="Andrzejewski T.M."/>
            <person name="Davidsen T.M."/>
            <person name="Wayne K.J."/>
            <person name="Tettelin H."/>
            <person name="Glass J.I."/>
            <person name="Rusch D."/>
            <person name="Podicherti R."/>
            <person name="Tsui H.-C.T."/>
            <person name="Winkler M.E."/>
        </authorList>
    </citation>
    <scope>NUCLEOTIDE SEQUENCE</scope>
</reference>
<sequence length="66" mass="7569">MSIIEKMTKIVNDGDVAAGEKMIHDDYQFLMHSSGNTLGKQDILKWLGMKDVKKEKVRVLFENDEV</sequence>
<protein>
    <recommendedName>
        <fullName evidence="2">Nuclear transport factor 2 family protein</fullName>
    </recommendedName>
</protein>
<name>A0A382PBD9_9ZZZZ</name>